<dbReference type="RefSeq" id="WP_005443145.1">
    <property type="nucleotide sequence ID" value="NZ_CM001466.1"/>
</dbReference>
<reference evidence="1 2" key="1">
    <citation type="journal article" date="2012" name="Stand. Genomic Sci.">
        <title>Genome sequence of the soil bacterium Saccharomonospora azurea type strain (NA-128(T)).</title>
        <authorList>
            <person name="Klenk H.P."/>
            <person name="Held B."/>
            <person name="Lucas S."/>
            <person name="Lapidus A."/>
            <person name="Copeland A."/>
            <person name="Hammon N."/>
            <person name="Pitluck S."/>
            <person name="Goodwin L.A."/>
            <person name="Han C."/>
            <person name="Tapia R."/>
            <person name="Brambilla E.M."/>
            <person name="Potter G."/>
            <person name="Land M."/>
            <person name="Ivanova N."/>
            <person name="Rohde M."/>
            <person name="Goker M."/>
            <person name="Detter J.C."/>
            <person name="Kyrpides N.C."/>
            <person name="Woyke T."/>
        </authorList>
    </citation>
    <scope>NUCLEOTIDE SEQUENCE [LARGE SCALE GENOMIC DNA]</scope>
    <source>
        <strain evidence="1 2">NA-128</strain>
    </source>
</reference>
<proteinExistence type="predicted"/>
<dbReference type="AlphaFoldDB" id="H8GFG1"/>
<evidence type="ECO:0000313" key="2">
    <source>
        <dbReference type="Proteomes" id="UP000004705"/>
    </source>
</evidence>
<gene>
    <name evidence="1" type="ORF">SacazDRAFT_03142</name>
</gene>
<dbReference type="EMBL" id="CM001466">
    <property type="protein sequence ID" value="EHY90023.1"/>
    <property type="molecule type" value="Genomic_DNA"/>
</dbReference>
<dbReference type="Proteomes" id="UP000004705">
    <property type="component" value="Chromosome"/>
</dbReference>
<dbReference type="OrthoDB" id="4523834at2"/>
<keyword evidence="2" id="KW-1185">Reference proteome</keyword>
<name>H8GFG1_9PSEU</name>
<protein>
    <submittedName>
        <fullName evidence="1">Uncharacterized protein</fullName>
    </submittedName>
</protein>
<evidence type="ECO:0000313" key="1">
    <source>
        <dbReference type="EMBL" id="EHY90023.1"/>
    </source>
</evidence>
<dbReference type="HOGENOM" id="CLU_528577_0_0_11"/>
<accession>H8GFG1</accession>
<sequence length="525" mass="58163">MDVIDVWTGERASALQKALRLTNERFAERLGTAVRTVAKWHANPLAQLSAELQEALDTVLYEAPAPAKARFGLLIQAGSTLATSPTATDLTEAEKRLHADPHIGSALAWLDRAADWQPGTARQRVASALVSLNPMALHDRGQRRSGVNREQVASALRSFYADMPPGYGTYSARYGDGQRVRTSVLTCADWLDLVCPLTPEHDHAELVSETTPPVTVDPPALERAIRRVAETLEMNTRMVDATLYRLAEIDISRGRLAGAFGLSSFVEYALTMDLLEGELVDVLAKGEQPTAEMLPLRQRYLPDVQSVLDVDKRLCAGGALALCAIARPPGLRRAKADYLLLVQERGGRVLNAARRLAVIPKSFHEPLTDYLDDTQIGATLRREMEEELFGRDDVDGTLGAQRRADPMHPSRLSAPMRWLTEHPDAWQMECTGFGLNLVSGNYEYASMVVIHDETFWIDYGGDIAANWESDSLRQFSSVDKDFLTDLVGDTAWSNEGLFAFLQALRRLAEVGDRRVNLPTVEWELE</sequence>
<organism evidence="1 2">
    <name type="scientific">Saccharomonospora azurea NA-128</name>
    <dbReference type="NCBI Taxonomy" id="882081"/>
    <lineage>
        <taxon>Bacteria</taxon>
        <taxon>Bacillati</taxon>
        <taxon>Actinomycetota</taxon>
        <taxon>Actinomycetes</taxon>
        <taxon>Pseudonocardiales</taxon>
        <taxon>Pseudonocardiaceae</taxon>
        <taxon>Saccharomonospora</taxon>
    </lineage>
</organism>